<dbReference type="Proteomes" id="UP000831156">
    <property type="component" value="Unassembled WGS sequence"/>
</dbReference>
<comment type="caution">
    <text evidence="5">The sequence shown here is derived from an EMBL/GenBank/DDBJ whole genome shotgun (WGS) entry which is preliminary data.</text>
</comment>
<evidence type="ECO:0000256" key="1">
    <source>
        <dbReference type="SAM" id="Coils"/>
    </source>
</evidence>
<feature type="compositionally biased region" description="Basic and acidic residues" evidence="2">
    <location>
        <begin position="112"/>
        <end position="126"/>
    </location>
</feature>
<dbReference type="InterPro" id="IPR044885">
    <property type="entry name" value="PRESA_N_sf"/>
</dbReference>
<name>A0ABY0KW01_9APIC</name>
<dbReference type="NCBIfam" id="TIGR01639">
    <property type="entry name" value="P_fal_TIGR01639"/>
    <property type="match status" value="1"/>
</dbReference>
<evidence type="ECO:0000313" key="6">
    <source>
        <dbReference type="Proteomes" id="UP000831156"/>
    </source>
</evidence>
<sequence>MMNKKNCSILTFYFSHANLKGTLRYTSFKFLCLSVYMIGFYYIFLNNSLENENLEIVNISNVYERNLGETEKESNGSQWKRNLKLKNEDVNKTKHNTSNMKCNEQKVEENKHNSINHDDENNHVENKSNSSTNNINYNDMSKKLTEKELLDVLNSFEECPPTKDLGNIWNHAVHVVKEGLDDIKKDLKESIKNYLDNDFSDTTSCIKKKLVYATIWEENIAKFNRTVEREQEKYTNDFFNLIKDESTLDDIRKFIYSFIEFFKILKEELYQDHQKELFLKIEKVSVGEN</sequence>
<evidence type="ECO:0000259" key="4">
    <source>
        <dbReference type="Pfam" id="PF09687"/>
    </source>
</evidence>
<feature type="region of interest" description="Disordered" evidence="2">
    <location>
        <begin position="112"/>
        <end position="137"/>
    </location>
</feature>
<keyword evidence="3" id="KW-0812">Transmembrane</keyword>
<reference evidence="5" key="1">
    <citation type="submission" date="2016-09" db="EMBL/GenBank/DDBJ databases">
        <authorList>
            <consortium name="Pathogen Informatics"/>
            <person name="Sun Q."/>
            <person name="Inoue M."/>
        </authorList>
    </citation>
    <scope>NUCLEOTIDE SEQUENCE</scope>
</reference>
<feature type="coiled-coil region" evidence="1">
    <location>
        <begin position="177"/>
        <end position="233"/>
    </location>
</feature>
<organism evidence="5 6">
    <name type="scientific">Plasmodium gaboni</name>
    <dbReference type="NCBI Taxonomy" id="647221"/>
    <lineage>
        <taxon>Eukaryota</taxon>
        <taxon>Sar</taxon>
        <taxon>Alveolata</taxon>
        <taxon>Apicomplexa</taxon>
        <taxon>Aconoidasida</taxon>
        <taxon>Haemosporida</taxon>
        <taxon>Plasmodiidae</taxon>
        <taxon>Plasmodium</taxon>
        <taxon>Plasmodium (Laverania)</taxon>
    </lineage>
</organism>
<evidence type="ECO:0000256" key="2">
    <source>
        <dbReference type="SAM" id="MobiDB-lite"/>
    </source>
</evidence>
<evidence type="ECO:0000256" key="3">
    <source>
        <dbReference type="SAM" id="Phobius"/>
    </source>
</evidence>
<keyword evidence="3" id="KW-0472">Membrane</keyword>
<dbReference type="InterPro" id="IPR019111">
    <property type="entry name" value="PRESA_N"/>
</dbReference>
<accession>A0ABY0KW01</accession>
<keyword evidence="1" id="KW-0175">Coiled coil</keyword>
<dbReference type="EMBL" id="FMKD01000022">
    <property type="protein sequence ID" value="SCQ12617.1"/>
    <property type="molecule type" value="Genomic_DNA"/>
</dbReference>
<dbReference type="Pfam" id="PF09687">
    <property type="entry name" value="PRESAN"/>
    <property type="match status" value="1"/>
</dbReference>
<dbReference type="InterPro" id="IPR006526">
    <property type="entry name" value="Export_prot_PHISTa/b/c"/>
</dbReference>
<feature type="compositionally biased region" description="Polar residues" evidence="2">
    <location>
        <begin position="127"/>
        <end position="137"/>
    </location>
</feature>
<feature type="domain" description="Plasmodium RESA N-terminal" evidence="4">
    <location>
        <begin position="143"/>
        <end position="271"/>
    </location>
</feature>
<protein>
    <recommendedName>
        <fullName evidence="4">Plasmodium RESA N-terminal domain-containing protein</fullName>
    </recommendedName>
</protein>
<feature type="transmembrane region" description="Helical" evidence="3">
    <location>
        <begin position="28"/>
        <end position="45"/>
    </location>
</feature>
<gene>
    <name evidence="5" type="ORF">PGABG01_0002400</name>
</gene>
<proteinExistence type="predicted"/>
<keyword evidence="3" id="KW-1133">Transmembrane helix</keyword>
<evidence type="ECO:0000313" key="5">
    <source>
        <dbReference type="EMBL" id="SCQ12617.1"/>
    </source>
</evidence>
<dbReference type="Gene3D" id="6.10.280.180">
    <property type="entry name" value="Plasmodium RESA, N-terminal helical domain"/>
    <property type="match status" value="1"/>
</dbReference>
<keyword evidence="6" id="KW-1185">Reference proteome</keyword>